<name>A0A9D4MZT7_DREPO</name>
<evidence type="ECO:0000313" key="2">
    <source>
        <dbReference type="Proteomes" id="UP000828390"/>
    </source>
</evidence>
<accession>A0A9D4MZT7</accession>
<organism evidence="1 2">
    <name type="scientific">Dreissena polymorpha</name>
    <name type="common">Zebra mussel</name>
    <name type="synonym">Mytilus polymorpha</name>
    <dbReference type="NCBI Taxonomy" id="45954"/>
    <lineage>
        <taxon>Eukaryota</taxon>
        <taxon>Metazoa</taxon>
        <taxon>Spiralia</taxon>
        <taxon>Lophotrochozoa</taxon>
        <taxon>Mollusca</taxon>
        <taxon>Bivalvia</taxon>
        <taxon>Autobranchia</taxon>
        <taxon>Heteroconchia</taxon>
        <taxon>Euheterodonta</taxon>
        <taxon>Imparidentia</taxon>
        <taxon>Neoheterodontei</taxon>
        <taxon>Myida</taxon>
        <taxon>Dreissenoidea</taxon>
        <taxon>Dreissenidae</taxon>
        <taxon>Dreissena</taxon>
    </lineage>
</organism>
<sequence length="105" mass="12097">MCRPVRLSVGTAPWVELPCIWMARDSLSRHQKTKTHSQAKQLRVNRRRNLVGQLEDLCLLQTSTMLAAFKKLSLLMKQEIPLTTKYIPHNNLGKLFPCSPLHIHL</sequence>
<dbReference type="EMBL" id="JAIWYP010000001">
    <property type="protein sequence ID" value="KAH3884172.1"/>
    <property type="molecule type" value="Genomic_DNA"/>
</dbReference>
<dbReference type="AlphaFoldDB" id="A0A9D4MZT7"/>
<protein>
    <submittedName>
        <fullName evidence="1">Uncharacterized protein</fullName>
    </submittedName>
</protein>
<reference evidence="1" key="2">
    <citation type="submission" date="2020-11" db="EMBL/GenBank/DDBJ databases">
        <authorList>
            <person name="McCartney M.A."/>
            <person name="Auch B."/>
            <person name="Kono T."/>
            <person name="Mallez S."/>
            <person name="Becker A."/>
            <person name="Gohl D.M."/>
            <person name="Silverstein K.A.T."/>
            <person name="Koren S."/>
            <person name="Bechman K.B."/>
            <person name="Herman A."/>
            <person name="Abrahante J.E."/>
            <person name="Garbe J."/>
        </authorList>
    </citation>
    <scope>NUCLEOTIDE SEQUENCE</scope>
    <source>
        <strain evidence="1">Duluth1</strain>
        <tissue evidence="1">Whole animal</tissue>
    </source>
</reference>
<reference evidence="1" key="1">
    <citation type="journal article" date="2019" name="bioRxiv">
        <title>The Genome of the Zebra Mussel, Dreissena polymorpha: A Resource for Invasive Species Research.</title>
        <authorList>
            <person name="McCartney M.A."/>
            <person name="Auch B."/>
            <person name="Kono T."/>
            <person name="Mallez S."/>
            <person name="Zhang Y."/>
            <person name="Obille A."/>
            <person name="Becker A."/>
            <person name="Abrahante J.E."/>
            <person name="Garbe J."/>
            <person name="Badalamenti J.P."/>
            <person name="Herman A."/>
            <person name="Mangelson H."/>
            <person name="Liachko I."/>
            <person name="Sullivan S."/>
            <person name="Sone E.D."/>
            <person name="Koren S."/>
            <person name="Silverstein K.A.T."/>
            <person name="Beckman K.B."/>
            <person name="Gohl D.M."/>
        </authorList>
    </citation>
    <scope>NUCLEOTIDE SEQUENCE</scope>
    <source>
        <strain evidence="1">Duluth1</strain>
        <tissue evidence="1">Whole animal</tissue>
    </source>
</reference>
<dbReference type="Proteomes" id="UP000828390">
    <property type="component" value="Unassembled WGS sequence"/>
</dbReference>
<keyword evidence="2" id="KW-1185">Reference proteome</keyword>
<gene>
    <name evidence="1" type="ORF">DPMN_008145</name>
</gene>
<proteinExistence type="predicted"/>
<evidence type="ECO:0000313" key="1">
    <source>
        <dbReference type="EMBL" id="KAH3884172.1"/>
    </source>
</evidence>
<comment type="caution">
    <text evidence="1">The sequence shown here is derived from an EMBL/GenBank/DDBJ whole genome shotgun (WGS) entry which is preliminary data.</text>
</comment>